<organism evidence="6">
    <name type="scientific">Trichomonas vaginalis</name>
    <dbReference type="NCBI Taxonomy" id="5722"/>
    <lineage>
        <taxon>Eukaryota</taxon>
        <taxon>Metamonada</taxon>
        <taxon>Parabasalia</taxon>
        <taxon>Trichomonadida</taxon>
        <taxon>Trichomonadidae</taxon>
        <taxon>Trichomonas</taxon>
    </lineage>
</organism>
<dbReference type="Pfam" id="PF00216">
    <property type="entry name" value="Bac_DNA_binding"/>
    <property type="match status" value="1"/>
</dbReference>
<evidence type="ECO:0000313" key="5">
    <source>
        <dbReference type="EMBL" id="AHZ59576.1"/>
    </source>
</evidence>
<evidence type="ECO:0000256" key="3">
    <source>
        <dbReference type="ARBA" id="ARBA00023125"/>
    </source>
</evidence>
<dbReference type="SUPFAM" id="SSF47729">
    <property type="entry name" value="IHF-like DNA-binding proteins"/>
    <property type="match status" value="1"/>
</dbReference>
<sequence length="92" mass="10009">MNKSELVASIAEKSGLTKKDAEQALNGFITSVQEALADGEKVQLVGFGTFEVRQRKAREGRNPRNPEEVIKIPASKAPVFRSGKALKEAVNK</sequence>
<dbReference type="EMBL" id="KF269460">
    <property type="protein sequence ID" value="AHZ59579.1"/>
    <property type="molecule type" value="Genomic_DNA"/>
</dbReference>
<dbReference type="GO" id="GO:0030527">
    <property type="term" value="F:structural constituent of chromatin"/>
    <property type="evidence" value="ECO:0007669"/>
    <property type="project" value="InterPro"/>
</dbReference>
<reference evidence="6" key="1">
    <citation type="journal article" date="2014" name="BMC Evol. Biol.">
        <title>A recently transferred cluster of bacterial genes in Trichomonas vaginalis - lateral gene transfer and the fate of acquired genes.</title>
        <authorList>
            <person name="Strese A."/>
            <person name="Backlund A."/>
            <person name="Alsmark C."/>
        </authorList>
    </citation>
    <scope>NUCLEOTIDE SEQUENCE</scope>
    <source>
        <strain evidence="8">Casu2</strain>
        <strain evidence="7">Moz-4</strain>
        <strain evidence="6">Pinna</strain>
        <strain evidence="5">Tor-A</strain>
    </source>
</reference>
<dbReference type="GO" id="GO:0042802">
    <property type="term" value="F:identical protein binding"/>
    <property type="evidence" value="ECO:0007669"/>
    <property type="project" value="UniProtKB-ARBA"/>
</dbReference>
<dbReference type="VEuPathDB" id="TrichDB:TVAGG3_0446940"/>
<comment type="similarity">
    <text evidence="1 4">Belongs to the bacterial histone-like protein family.</text>
</comment>
<dbReference type="Gene3D" id="4.10.520.10">
    <property type="entry name" value="IHF-like DNA-binding proteins"/>
    <property type="match status" value="1"/>
</dbReference>
<keyword evidence="2" id="KW-0226">DNA condensation</keyword>
<dbReference type="SMART" id="SM00411">
    <property type="entry name" value="BHL"/>
    <property type="match status" value="1"/>
</dbReference>
<dbReference type="SMR" id="A0A024E1E7"/>
<evidence type="ECO:0000256" key="2">
    <source>
        <dbReference type="ARBA" id="ARBA00023067"/>
    </source>
</evidence>
<dbReference type="EMBL" id="KF269459">
    <property type="protein sequence ID" value="AHZ59578.1"/>
    <property type="molecule type" value="Genomic_DNA"/>
</dbReference>
<dbReference type="FunFam" id="4.10.520.10:FF:000001">
    <property type="entry name" value="DNA-binding protein HU"/>
    <property type="match status" value="1"/>
</dbReference>
<dbReference type="AlphaFoldDB" id="A0A024E1E7"/>
<dbReference type="GO" id="GO:0005829">
    <property type="term" value="C:cytosol"/>
    <property type="evidence" value="ECO:0007669"/>
    <property type="project" value="UniProtKB-ARBA"/>
</dbReference>
<dbReference type="EMBL" id="KF269457">
    <property type="protein sequence ID" value="AHZ59576.1"/>
    <property type="molecule type" value="Genomic_DNA"/>
</dbReference>
<dbReference type="OMA" id="AFSAGKM"/>
<proteinExistence type="inferred from homology"/>
<dbReference type="PANTHER" id="PTHR33175">
    <property type="entry name" value="DNA-BINDING PROTEIN HU"/>
    <property type="match status" value="1"/>
</dbReference>
<dbReference type="PRINTS" id="PR01727">
    <property type="entry name" value="DNABINDINGHU"/>
</dbReference>
<dbReference type="GO" id="GO:0010467">
    <property type="term" value="P:gene expression"/>
    <property type="evidence" value="ECO:0007669"/>
    <property type="project" value="UniProtKB-ARBA"/>
</dbReference>
<dbReference type="GO" id="GO:0032991">
    <property type="term" value="C:protein-containing complex"/>
    <property type="evidence" value="ECO:0007669"/>
    <property type="project" value="UniProtKB-ARBA"/>
</dbReference>
<protein>
    <submittedName>
        <fullName evidence="6">DNA-binding protein</fullName>
    </submittedName>
</protein>
<dbReference type="InterPro" id="IPR020816">
    <property type="entry name" value="Histone-like_DNA-bd_CS"/>
</dbReference>
<gene>
    <name evidence="6" type="ORF">TVAG_243740</name>
</gene>
<dbReference type="CDD" id="cd13831">
    <property type="entry name" value="HU"/>
    <property type="match status" value="1"/>
</dbReference>
<keyword evidence="3 6" id="KW-0238">DNA-binding</keyword>
<evidence type="ECO:0000313" key="7">
    <source>
        <dbReference type="EMBL" id="AHZ59578.1"/>
    </source>
</evidence>
<accession>A0A024E1E7</accession>
<evidence type="ECO:0000313" key="8">
    <source>
        <dbReference type="EMBL" id="AHZ59579.1"/>
    </source>
</evidence>
<evidence type="ECO:0000256" key="4">
    <source>
        <dbReference type="RuleBase" id="RU003939"/>
    </source>
</evidence>
<dbReference type="InterPro" id="IPR010992">
    <property type="entry name" value="IHF-like_DNA-bd_dom_sf"/>
</dbReference>
<dbReference type="EMBL" id="KF269458">
    <property type="protein sequence ID" value="AHZ59577.1"/>
    <property type="molecule type" value="Genomic_DNA"/>
</dbReference>
<dbReference type="PROSITE" id="PS00045">
    <property type="entry name" value="HISTONE_LIKE"/>
    <property type="match status" value="1"/>
</dbReference>
<evidence type="ECO:0000256" key="1">
    <source>
        <dbReference type="ARBA" id="ARBA00010529"/>
    </source>
</evidence>
<dbReference type="InterPro" id="IPR000119">
    <property type="entry name" value="Hist_DNA-bd"/>
</dbReference>
<dbReference type="PANTHER" id="PTHR33175:SF3">
    <property type="entry name" value="DNA-BINDING PROTEIN HU-BETA"/>
    <property type="match status" value="1"/>
</dbReference>
<name>A0A024E1E7_TRIVA</name>
<dbReference type="GO" id="GO:0030261">
    <property type="term" value="P:chromosome condensation"/>
    <property type="evidence" value="ECO:0007669"/>
    <property type="project" value="UniProtKB-KW"/>
</dbReference>
<evidence type="ECO:0000313" key="6">
    <source>
        <dbReference type="EMBL" id="AHZ59577.1"/>
    </source>
</evidence>
<dbReference type="GO" id="GO:0003677">
    <property type="term" value="F:DNA binding"/>
    <property type="evidence" value="ECO:0007669"/>
    <property type="project" value="UniProtKB-KW"/>
</dbReference>